<dbReference type="SUPFAM" id="SSF52833">
    <property type="entry name" value="Thioredoxin-like"/>
    <property type="match status" value="1"/>
</dbReference>
<evidence type="ECO:0000256" key="1">
    <source>
        <dbReference type="ARBA" id="ARBA00010996"/>
    </source>
</evidence>
<protein>
    <submittedName>
        <fullName evidence="6">SCO family protein</fullName>
    </submittedName>
</protein>
<accession>A0ABU9ASF2</accession>
<evidence type="ECO:0000256" key="2">
    <source>
        <dbReference type="ARBA" id="ARBA00023008"/>
    </source>
</evidence>
<dbReference type="Gene3D" id="3.40.30.10">
    <property type="entry name" value="Glutaredoxin"/>
    <property type="match status" value="1"/>
</dbReference>
<feature type="domain" description="Thioredoxin" evidence="5">
    <location>
        <begin position="31"/>
        <end position="229"/>
    </location>
</feature>
<sequence length="258" mass="29022">MNDRGKIFAIYGSVAALSALIIGGGMYLGNRMPEQPEPEVIVENAGAEKVETFFPIQKDFAGINQAGKEVKLSDLKGKVWLVAEFFAVCPHCAVRNGKELTALFEQFKGHPDFHMACISVDPTTDTSERLVEYSKALGADPERWWFMSHPNEQETHEYLEKELKFIRVLERKDPADREANGRFQHDMSISLVDREWNVIGKWNLYGASSEEGRKQDPGAYERMKGELLSRLTEELEKNETAGIDSVAEEAPAEEVPAK</sequence>
<organism evidence="6 7">
    <name type="scientific">Luteolibacter soli</name>
    <dbReference type="NCBI Taxonomy" id="3135280"/>
    <lineage>
        <taxon>Bacteria</taxon>
        <taxon>Pseudomonadati</taxon>
        <taxon>Verrucomicrobiota</taxon>
        <taxon>Verrucomicrobiia</taxon>
        <taxon>Verrucomicrobiales</taxon>
        <taxon>Verrucomicrobiaceae</taxon>
        <taxon>Luteolibacter</taxon>
    </lineage>
</organism>
<keyword evidence="2" id="KW-0186">Copper</keyword>
<dbReference type="PROSITE" id="PS51352">
    <property type="entry name" value="THIOREDOXIN_2"/>
    <property type="match status" value="1"/>
</dbReference>
<evidence type="ECO:0000313" key="7">
    <source>
        <dbReference type="Proteomes" id="UP001371305"/>
    </source>
</evidence>
<evidence type="ECO:0000256" key="4">
    <source>
        <dbReference type="SAM" id="Phobius"/>
    </source>
</evidence>
<gene>
    <name evidence="6" type="ORF">WKV53_05515</name>
</gene>
<evidence type="ECO:0000256" key="3">
    <source>
        <dbReference type="SAM" id="MobiDB-lite"/>
    </source>
</evidence>
<evidence type="ECO:0000259" key="5">
    <source>
        <dbReference type="PROSITE" id="PS51352"/>
    </source>
</evidence>
<dbReference type="PANTHER" id="PTHR12151:SF25">
    <property type="entry name" value="LINALOOL DEHYDRATASE_ISOMERASE DOMAIN-CONTAINING PROTEIN"/>
    <property type="match status" value="1"/>
</dbReference>
<reference evidence="6 7" key="1">
    <citation type="submission" date="2024-04" db="EMBL/GenBank/DDBJ databases">
        <title>Luteolibacter sp. isolated from soil.</title>
        <authorList>
            <person name="An J."/>
        </authorList>
    </citation>
    <scope>NUCLEOTIDE SEQUENCE [LARGE SCALE GENOMIC DNA]</scope>
    <source>
        <strain evidence="6 7">Y139</strain>
    </source>
</reference>
<dbReference type="InterPro" id="IPR013766">
    <property type="entry name" value="Thioredoxin_domain"/>
</dbReference>
<dbReference type="InterPro" id="IPR003782">
    <property type="entry name" value="SCO1/SenC"/>
</dbReference>
<dbReference type="EMBL" id="JBBUKT010000002">
    <property type="protein sequence ID" value="MEK7949939.1"/>
    <property type="molecule type" value="Genomic_DNA"/>
</dbReference>
<keyword evidence="7" id="KW-1185">Reference proteome</keyword>
<keyword evidence="4" id="KW-1133">Transmembrane helix</keyword>
<dbReference type="PANTHER" id="PTHR12151">
    <property type="entry name" value="ELECTRON TRANSPORT PROTIN SCO1/SENC FAMILY MEMBER"/>
    <property type="match status" value="1"/>
</dbReference>
<dbReference type="InterPro" id="IPR036249">
    <property type="entry name" value="Thioredoxin-like_sf"/>
</dbReference>
<dbReference type="Proteomes" id="UP001371305">
    <property type="component" value="Unassembled WGS sequence"/>
</dbReference>
<comment type="similarity">
    <text evidence="1">Belongs to the SCO1/2 family.</text>
</comment>
<keyword evidence="4" id="KW-0472">Membrane</keyword>
<proteinExistence type="inferred from homology"/>
<dbReference type="Pfam" id="PF02630">
    <property type="entry name" value="SCO1-SenC"/>
    <property type="match status" value="1"/>
</dbReference>
<evidence type="ECO:0000313" key="6">
    <source>
        <dbReference type="EMBL" id="MEK7949939.1"/>
    </source>
</evidence>
<feature type="region of interest" description="Disordered" evidence="3">
    <location>
        <begin position="231"/>
        <end position="258"/>
    </location>
</feature>
<comment type="caution">
    <text evidence="6">The sequence shown here is derived from an EMBL/GenBank/DDBJ whole genome shotgun (WGS) entry which is preliminary data.</text>
</comment>
<dbReference type="RefSeq" id="WP_341403355.1">
    <property type="nucleotide sequence ID" value="NZ_JBBUKT010000002.1"/>
</dbReference>
<keyword evidence="4" id="KW-0812">Transmembrane</keyword>
<feature type="transmembrane region" description="Helical" evidence="4">
    <location>
        <begin position="7"/>
        <end position="28"/>
    </location>
</feature>
<name>A0ABU9ASF2_9BACT</name>